<accession>A0ABN9A6H6</accession>
<evidence type="ECO:0008006" key="3">
    <source>
        <dbReference type="Google" id="ProtNLM"/>
    </source>
</evidence>
<reference evidence="1" key="1">
    <citation type="submission" date="2023-04" db="EMBL/GenBank/DDBJ databases">
        <authorList>
            <consortium name="ELIXIR-Norway"/>
        </authorList>
    </citation>
    <scope>NUCLEOTIDE SEQUENCE [LARGE SCALE GENOMIC DNA]</scope>
</reference>
<dbReference type="Proteomes" id="UP001176941">
    <property type="component" value="Chromosome Y"/>
</dbReference>
<name>A0ABN9A6H6_RANTA</name>
<dbReference type="InterPro" id="IPR035985">
    <property type="entry name" value="Ubiquitin-activating_enz"/>
</dbReference>
<proteinExistence type="predicted"/>
<keyword evidence="2" id="KW-1185">Reference proteome</keyword>
<gene>
    <name evidence="1" type="ORF">MRATA1EN1_LOCUS30526</name>
</gene>
<evidence type="ECO:0000313" key="2">
    <source>
        <dbReference type="Proteomes" id="UP001176941"/>
    </source>
</evidence>
<protein>
    <recommendedName>
        <fullName evidence="3">Ubiquitin-like modifier activating enzyme 7</fullName>
    </recommendedName>
</protein>
<sequence length="159" mass="17353">MSSLPVSKKQCMSGPDQNQVLISPLLGMPKKGSETDIDEGLYSRQLYVLGHEAMKHLQASSVLVSGLRGLGVEIAKNIILGGVKAVTCMMRALLSGLTSRPSSTCERRTLVRTVLRHHSPALLNSTTMCQSAPTLVPLLKTFLVVSRWWSLPTPLWRTS</sequence>
<dbReference type="Gene3D" id="3.40.50.720">
    <property type="entry name" value="NAD(P)-binding Rossmann-like Domain"/>
    <property type="match status" value="1"/>
</dbReference>
<dbReference type="SUPFAM" id="SSF69572">
    <property type="entry name" value="Activating enzymes of the ubiquitin-like proteins"/>
    <property type="match status" value="1"/>
</dbReference>
<dbReference type="EMBL" id="OX460344">
    <property type="protein sequence ID" value="CAI9181564.1"/>
    <property type="molecule type" value="Genomic_DNA"/>
</dbReference>
<evidence type="ECO:0000313" key="1">
    <source>
        <dbReference type="EMBL" id="CAI9181564.1"/>
    </source>
</evidence>
<organism evidence="1 2">
    <name type="scientific">Rangifer tarandus platyrhynchus</name>
    <name type="common">Svalbard reindeer</name>
    <dbReference type="NCBI Taxonomy" id="3082113"/>
    <lineage>
        <taxon>Eukaryota</taxon>
        <taxon>Metazoa</taxon>
        <taxon>Chordata</taxon>
        <taxon>Craniata</taxon>
        <taxon>Vertebrata</taxon>
        <taxon>Euteleostomi</taxon>
        <taxon>Mammalia</taxon>
        <taxon>Eutheria</taxon>
        <taxon>Laurasiatheria</taxon>
        <taxon>Artiodactyla</taxon>
        <taxon>Ruminantia</taxon>
        <taxon>Pecora</taxon>
        <taxon>Cervidae</taxon>
        <taxon>Odocoileinae</taxon>
        <taxon>Rangifer</taxon>
    </lineage>
</organism>